<dbReference type="EMBL" id="MCBQ01008722">
    <property type="protein sequence ID" value="RKF74948.1"/>
    <property type="molecule type" value="Genomic_DNA"/>
</dbReference>
<proteinExistence type="predicted"/>
<protein>
    <submittedName>
        <fullName evidence="1">Uncharacterized protein</fullName>
    </submittedName>
</protein>
<organism evidence="1 2">
    <name type="scientific">Golovinomyces cichoracearum</name>
    <dbReference type="NCBI Taxonomy" id="62708"/>
    <lineage>
        <taxon>Eukaryota</taxon>
        <taxon>Fungi</taxon>
        <taxon>Dikarya</taxon>
        <taxon>Ascomycota</taxon>
        <taxon>Pezizomycotina</taxon>
        <taxon>Leotiomycetes</taxon>
        <taxon>Erysiphales</taxon>
        <taxon>Erysiphaceae</taxon>
        <taxon>Golovinomyces</taxon>
    </lineage>
</organism>
<dbReference type="STRING" id="62708.A0A420IK70"/>
<feature type="non-terminal residue" evidence="1">
    <location>
        <position position="92"/>
    </location>
</feature>
<evidence type="ECO:0000313" key="2">
    <source>
        <dbReference type="Proteomes" id="UP000283383"/>
    </source>
</evidence>
<gene>
    <name evidence="1" type="ORF">GcM3_087013</name>
</gene>
<dbReference type="Proteomes" id="UP000283383">
    <property type="component" value="Unassembled WGS sequence"/>
</dbReference>
<name>A0A420IK70_9PEZI</name>
<keyword evidence="2" id="KW-1185">Reference proteome</keyword>
<sequence>MKPTGSYGFLTVSNNLKRSKELLRCAETAQGLNPNFKRHKEVTYPLMEEALNNWFLTRQEMVNMSGDLLKLKGGYFLKELYPDAGPFEFSNG</sequence>
<dbReference type="Gene3D" id="1.10.10.60">
    <property type="entry name" value="Homeodomain-like"/>
    <property type="match status" value="1"/>
</dbReference>
<reference evidence="1 2" key="1">
    <citation type="journal article" date="2018" name="BMC Genomics">
        <title>Comparative genome analyses reveal sequence features reflecting distinct modes of host-adaptation between dicot and monocot powdery mildew.</title>
        <authorList>
            <person name="Wu Y."/>
            <person name="Ma X."/>
            <person name="Pan Z."/>
            <person name="Kale S.D."/>
            <person name="Song Y."/>
            <person name="King H."/>
            <person name="Zhang Q."/>
            <person name="Presley C."/>
            <person name="Deng X."/>
            <person name="Wei C.I."/>
            <person name="Xiao S."/>
        </authorList>
    </citation>
    <scope>NUCLEOTIDE SEQUENCE [LARGE SCALE GENOMIC DNA]</scope>
    <source>
        <strain evidence="1">UMSG3</strain>
    </source>
</reference>
<accession>A0A420IK70</accession>
<comment type="caution">
    <text evidence="1">The sequence shown here is derived from an EMBL/GenBank/DDBJ whole genome shotgun (WGS) entry which is preliminary data.</text>
</comment>
<dbReference type="AlphaFoldDB" id="A0A420IK70"/>
<evidence type="ECO:0000313" key="1">
    <source>
        <dbReference type="EMBL" id="RKF74948.1"/>
    </source>
</evidence>